<evidence type="ECO:0000313" key="1">
    <source>
        <dbReference type="EMBL" id="NEV69201.1"/>
    </source>
</evidence>
<comment type="caution">
    <text evidence="1">The sequence shown here is derived from an EMBL/GenBank/DDBJ whole genome shotgun (WGS) entry which is preliminary data.</text>
</comment>
<dbReference type="EMBL" id="JTHE02000003">
    <property type="protein sequence ID" value="NEV69201.1"/>
    <property type="molecule type" value="Genomic_DNA"/>
</dbReference>
<reference evidence="1" key="2">
    <citation type="journal article" date="2015" name="Genome Announc.">
        <title>Draft Genome Sequence of Filamentous Marine Cyanobacterium Lyngbya confervoides Strain BDU141951.</title>
        <authorList>
            <person name="Chandrababunaidu M.M."/>
            <person name="Sen D."/>
            <person name="Tripathy S."/>
        </authorList>
    </citation>
    <scope>NUCLEOTIDE SEQUENCE</scope>
    <source>
        <strain evidence="1">BDU141951</strain>
    </source>
</reference>
<sequence>MTVDLELLFVESIMITLTSDEVVLIKTILTALRGIKVRDIDRALLILSKNDSSRRSASETPETTDEV</sequence>
<dbReference type="AlphaFoldDB" id="A0A0C1USN8"/>
<protein>
    <submittedName>
        <fullName evidence="1">Uncharacterized protein</fullName>
    </submittedName>
</protein>
<reference evidence="1" key="1">
    <citation type="submission" date="2014-11" db="EMBL/GenBank/DDBJ databases">
        <authorList>
            <person name="Malar M.C."/>
            <person name="Sen D."/>
            <person name="Tripathy S."/>
        </authorList>
    </citation>
    <scope>NUCLEOTIDE SEQUENCE</scope>
    <source>
        <strain evidence="1">BDU141951</strain>
    </source>
</reference>
<name>A0A0C1USN8_9CYAN</name>
<proteinExistence type="predicted"/>
<accession>A0A0C1USN8</accession>
<reference evidence="1" key="3">
    <citation type="submission" date="2020-02" db="EMBL/GenBank/DDBJ databases">
        <authorList>
            <person name="Sarangi A.N."/>
            <person name="Ghosh S."/>
            <person name="Mukherjee M."/>
            <person name="Tripathy S."/>
        </authorList>
    </citation>
    <scope>NUCLEOTIDE SEQUENCE</scope>
    <source>
        <strain evidence="1">BDU141951</strain>
    </source>
</reference>
<organism evidence="1">
    <name type="scientific">Lyngbya confervoides BDU141951</name>
    <dbReference type="NCBI Taxonomy" id="1574623"/>
    <lineage>
        <taxon>Bacteria</taxon>
        <taxon>Bacillati</taxon>
        <taxon>Cyanobacteriota</taxon>
        <taxon>Cyanophyceae</taxon>
        <taxon>Oscillatoriophycideae</taxon>
        <taxon>Oscillatoriales</taxon>
        <taxon>Microcoleaceae</taxon>
        <taxon>Lyngbya</taxon>
    </lineage>
</organism>
<gene>
    <name evidence="1" type="ORF">QQ91_019045</name>
</gene>